<feature type="domain" description="PRD" evidence="1">
    <location>
        <begin position="17"/>
        <end position="125"/>
    </location>
</feature>
<dbReference type="Pfam" id="PF00874">
    <property type="entry name" value="PRD"/>
    <property type="match status" value="1"/>
</dbReference>
<evidence type="ECO:0000313" key="3">
    <source>
        <dbReference type="Proteomes" id="UP000631535"/>
    </source>
</evidence>
<protein>
    <recommendedName>
        <fullName evidence="1">PRD domain-containing protein</fullName>
    </recommendedName>
</protein>
<name>A0ABQ2M7L0_9ACTN</name>
<evidence type="ECO:0000313" key="2">
    <source>
        <dbReference type="EMBL" id="GGO48034.1"/>
    </source>
</evidence>
<dbReference type="Proteomes" id="UP000631535">
    <property type="component" value="Unassembled WGS sequence"/>
</dbReference>
<dbReference type="InterPro" id="IPR011608">
    <property type="entry name" value="PRD"/>
</dbReference>
<dbReference type="RefSeq" id="WP_189036922.1">
    <property type="nucleotide sequence ID" value="NZ_BMMP01000006.1"/>
</dbReference>
<dbReference type="EMBL" id="BMMP01000006">
    <property type="protein sequence ID" value="GGO48034.1"/>
    <property type="molecule type" value="Genomic_DNA"/>
</dbReference>
<dbReference type="Gene3D" id="1.10.1790.10">
    <property type="entry name" value="PRD domain"/>
    <property type="match status" value="1"/>
</dbReference>
<keyword evidence="3" id="KW-1185">Reference proteome</keyword>
<comment type="caution">
    <text evidence="2">The sequence shown here is derived from an EMBL/GenBank/DDBJ whole genome shotgun (WGS) entry which is preliminary data.</text>
</comment>
<gene>
    <name evidence="2" type="ORF">GCM10012287_22070</name>
</gene>
<dbReference type="InterPro" id="IPR036634">
    <property type="entry name" value="PRD_sf"/>
</dbReference>
<accession>A0ABQ2M7L0</accession>
<dbReference type="SUPFAM" id="SSF63520">
    <property type="entry name" value="PTS-regulatory domain, PRD"/>
    <property type="match status" value="1"/>
</dbReference>
<dbReference type="PROSITE" id="PS51372">
    <property type="entry name" value="PRD_2"/>
    <property type="match status" value="1"/>
</dbReference>
<organism evidence="2 3">
    <name type="scientific">Streptomyces daqingensis</name>
    <dbReference type="NCBI Taxonomy" id="1472640"/>
    <lineage>
        <taxon>Bacteria</taxon>
        <taxon>Bacillati</taxon>
        <taxon>Actinomycetota</taxon>
        <taxon>Actinomycetes</taxon>
        <taxon>Kitasatosporales</taxon>
        <taxon>Streptomycetaceae</taxon>
        <taxon>Streptomyces</taxon>
    </lineage>
</organism>
<proteinExistence type="predicted"/>
<sequence length="134" mass="14476">MEEKLTLRIQLFRESGQVRAEVADFVRAELEALAGDGRTVTEETAGMLTSHLMMALHRAQNGEPIEAPDGQEAIAAELAEVPTAVDTAQQIADRAEQRLGASLPPSEVAYLALHMAVLDRRSPMAQAAPEQTND</sequence>
<reference evidence="3" key="1">
    <citation type="journal article" date="2019" name="Int. J. Syst. Evol. Microbiol.">
        <title>The Global Catalogue of Microorganisms (GCM) 10K type strain sequencing project: providing services to taxonomists for standard genome sequencing and annotation.</title>
        <authorList>
            <consortium name="The Broad Institute Genomics Platform"/>
            <consortium name="The Broad Institute Genome Sequencing Center for Infectious Disease"/>
            <person name="Wu L."/>
            <person name="Ma J."/>
        </authorList>
    </citation>
    <scope>NUCLEOTIDE SEQUENCE [LARGE SCALE GENOMIC DNA]</scope>
    <source>
        <strain evidence="3">CGMCC 4.7178</strain>
    </source>
</reference>
<evidence type="ECO:0000259" key="1">
    <source>
        <dbReference type="PROSITE" id="PS51372"/>
    </source>
</evidence>